<dbReference type="Proteomes" id="UP001469553">
    <property type="component" value="Unassembled WGS sequence"/>
</dbReference>
<reference evidence="2 3" key="1">
    <citation type="submission" date="2021-06" db="EMBL/GenBank/DDBJ databases">
        <authorList>
            <person name="Palmer J.M."/>
        </authorList>
    </citation>
    <scope>NUCLEOTIDE SEQUENCE [LARGE SCALE GENOMIC DNA]</scope>
    <source>
        <strain evidence="2 3">AS_MEX2019</strain>
        <tissue evidence="2">Muscle</tissue>
    </source>
</reference>
<keyword evidence="3" id="KW-1185">Reference proteome</keyword>
<name>A0ABV0ZEL7_9TELE</name>
<sequence length="108" mass="12304">MMYFDMTPSLFFYNISFFIYFSEDTAIPVLLDGQRLILANGTLVLRSVKAEDSGYYTCTATNTLGFDTIIVNLLVQGMSTWLQLEHGTFVKKNLCNSYYSIRTGESEH</sequence>
<feature type="domain" description="Immunoglobulin I-set" evidence="1">
    <location>
        <begin position="40"/>
        <end position="75"/>
    </location>
</feature>
<gene>
    <name evidence="2" type="ORF">AMECASPLE_029691</name>
</gene>
<accession>A0ABV0ZEL7</accession>
<proteinExistence type="predicted"/>
<dbReference type="InterPro" id="IPR036179">
    <property type="entry name" value="Ig-like_dom_sf"/>
</dbReference>
<dbReference type="SUPFAM" id="SSF48726">
    <property type="entry name" value="Immunoglobulin"/>
    <property type="match status" value="1"/>
</dbReference>
<evidence type="ECO:0000313" key="2">
    <source>
        <dbReference type="EMBL" id="MEQ2304678.1"/>
    </source>
</evidence>
<comment type="caution">
    <text evidence="2">The sequence shown here is derived from an EMBL/GenBank/DDBJ whole genome shotgun (WGS) entry which is preliminary data.</text>
</comment>
<dbReference type="InterPro" id="IPR013098">
    <property type="entry name" value="Ig_I-set"/>
</dbReference>
<organism evidence="2 3">
    <name type="scientific">Ameca splendens</name>
    <dbReference type="NCBI Taxonomy" id="208324"/>
    <lineage>
        <taxon>Eukaryota</taxon>
        <taxon>Metazoa</taxon>
        <taxon>Chordata</taxon>
        <taxon>Craniata</taxon>
        <taxon>Vertebrata</taxon>
        <taxon>Euteleostomi</taxon>
        <taxon>Actinopterygii</taxon>
        <taxon>Neopterygii</taxon>
        <taxon>Teleostei</taxon>
        <taxon>Neoteleostei</taxon>
        <taxon>Acanthomorphata</taxon>
        <taxon>Ovalentaria</taxon>
        <taxon>Atherinomorphae</taxon>
        <taxon>Cyprinodontiformes</taxon>
        <taxon>Goodeidae</taxon>
        <taxon>Ameca</taxon>
    </lineage>
</organism>
<evidence type="ECO:0000313" key="3">
    <source>
        <dbReference type="Proteomes" id="UP001469553"/>
    </source>
</evidence>
<dbReference type="InterPro" id="IPR013783">
    <property type="entry name" value="Ig-like_fold"/>
</dbReference>
<dbReference type="EMBL" id="JAHRIP010059857">
    <property type="protein sequence ID" value="MEQ2304678.1"/>
    <property type="molecule type" value="Genomic_DNA"/>
</dbReference>
<dbReference type="Pfam" id="PF07679">
    <property type="entry name" value="I-set"/>
    <property type="match status" value="1"/>
</dbReference>
<dbReference type="Gene3D" id="2.60.40.10">
    <property type="entry name" value="Immunoglobulins"/>
    <property type="match status" value="1"/>
</dbReference>
<evidence type="ECO:0000259" key="1">
    <source>
        <dbReference type="Pfam" id="PF07679"/>
    </source>
</evidence>
<protein>
    <recommendedName>
        <fullName evidence="1">Immunoglobulin I-set domain-containing protein</fullName>
    </recommendedName>
</protein>